<dbReference type="EMBL" id="JADIMH010000062">
    <property type="protein sequence ID" value="MBO8467892.1"/>
    <property type="molecule type" value="Genomic_DNA"/>
</dbReference>
<dbReference type="Proteomes" id="UP000823660">
    <property type="component" value="Unassembled WGS sequence"/>
</dbReference>
<proteinExistence type="predicted"/>
<keyword evidence="1" id="KW-0732">Signal</keyword>
<dbReference type="AlphaFoldDB" id="A0A9D9I8R9"/>
<evidence type="ECO:0000256" key="1">
    <source>
        <dbReference type="SAM" id="SignalP"/>
    </source>
</evidence>
<evidence type="ECO:0008006" key="4">
    <source>
        <dbReference type="Google" id="ProtNLM"/>
    </source>
</evidence>
<organism evidence="2 3">
    <name type="scientific">Candidatus Cryptobacteroides faecipullorum</name>
    <dbReference type="NCBI Taxonomy" id="2840764"/>
    <lineage>
        <taxon>Bacteria</taxon>
        <taxon>Pseudomonadati</taxon>
        <taxon>Bacteroidota</taxon>
        <taxon>Bacteroidia</taxon>
        <taxon>Bacteroidales</taxon>
        <taxon>Candidatus Cryptobacteroides</taxon>
    </lineage>
</organism>
<accession>A0A9D9I8R9</accession>
<reference evidence="2" key="1">
    <citation type="submission" date="2020-10" db="EMBL/GenBank/DDBJ databases">
        <authorList>
            <person name="Gilroy R."/>
        </authorList>
    </citation>
    <scope>NUCLEOTIDE SEQUENCE</scope>
    <source>
        <strain evidence="2">B1-15692</strain>
    </source>
</reference>
<evidence type="ECO:0000313" key="2">
    <source>
        <dbReference type="EMBL" id="MBO8467892.1"/>
    </source>
</evidence>
<gene>
    <name evidence="2" type="ORF">IAB99_09065</name>
</gene>
<protein>
    <recommendedName>
        <fullName evidence="4">LPP20 lipoprotein</fullName>
    </recommendedName>
</protein>
<comment type="caution">
    <text evidence="2">The sequence shown here is derived from an EMBL/GenBank/DDBJ whole genome shotgun (WGS) entry which is preliminary data.</text>
</comment>
<evidence type="ECO:0000313" key="3">
    <source>
        <dbReference type="Proteomes" id="UP000823660"/>
    </source>
</evidence>
<feature type="chain" id="PRO_5039096285" description="LPP20 lipoprotein" evidence="1">
    <location>
        <begin position="24"/>
        <end position="185"/>
    </location>
</feature>
<reference evidence="2" key="2">
    <citation type="journal article" date="2021" name="PeerJ">
        <title>Extensive microbial diversity within the chicken gut microbiome revealed by metagenomics and culture.</title>
        <authorList>
            <person name="Gilroy R."/>
            <person name="Ravi A."/>
            <person name="Getino M."/>
            <person name="Pursley I."/>
            <person name="Horton D.L."/>
            <person name="Alikhan N.F."/>
            <person name="Baker D."/>
            <person name="Gharbi K."/>
            <person name="Hall N."/>
            <person name="Watson M."/>
            <person name="Adriaenssens E.M."/>
            <person name="Foster-Nyarko E."/>
            <person name="Jarju S."/>
            <person name="Secka A."/>
            <person name="Antonio M."/>
            <person name="Oren A."/>
            <person name="Chaudhuri R.R."/>
            <person name="La Ragione R."/>
            <person name="Hildebrand F."/>
            <person name="Pallen M.J."/>
        </authorList>
    </citation>
    <scope>NUCLEOTIDE SEQUENCE</scope>
    <source>
        <strain evidence="2">B1-15692</strain>
    </source>
</reference>
<sequence length="185" mass="20143">MKSRIIIAALFAATFLLLTGCGAARKAKTTPVSTFVMPGNEYLSGGGVIRALGIGRSDNESVARKKAMAEASAELAAALQRVVNSTVDNYVTDLSEGMSSDSKTLFTSKTTVSVNQALKGAIIVYDRWNKDEQTGMFTNYIVMALNGEDYLNILYEELGKEAQSVDKDELNEYFLKFIEAEGKKK</sequence>
<dbReference type="PROSITE" id="PS51257">
    <property type="entry name" value="PROKAR_LIPOPROTEIN"/>
    <property type="match status" value="1"/>
</dbReference>
<feature type="signal peptide" evidence="1">
    <location>
        <begin position="1"/>
        <end position="23"/>
    </location>
</feature>
<name>A0A9D9I8R9_9BACT</name>